<keyword evidence="2" id="KW-1185">Reference proteome</keyword>
<dbReference type="AlphaFoldDB" id="K0S0N8"/>
<protein>
    <submittedName>
        <fullName evidence="1">Uncharacterized protein</fullName>
    </submittedName>
</protein>
<accession>K0S0N8</accession>
<name>K0S0N8_THAOC</name>
<organism evidence="1 2">
    <name type="scientific">Thalassiosira oceanica</name>
    <name type="common">Marine diatom</name>
    <dbReference type="NCBI Taxonomy" id="159749"/>
    <lineage>
        <taxon>Eukaryota</taxon>
        <taxon>Sar</taxon>
        <taxon>Stramenopiles</taxon>
        <taxon>Ochrophyta</taxon>
        <taxon>Bacillariophyta</taxon>
        <taxon>Coscinodiscophyceae</taxon>
        <taxon>Thalassiosirophycidae</taxon>
        <taxon>Thalassiosirales</taxon>
        <taxon>Thalassiosiraceae</taxon>
        <taxon>Thalassiosira</taxon>
    </lineage>
</organism>
<comment type="caution">
    <text evidence="1">The sequence shown here is derived from an EMBL/GenBank/DDBJ whole genome shotgun (WGS) entry which is preliminary data.</text>
</comment>
<reference evidence="1 2" key="1">
    <citation type="journal article" date="2012" name="Genome Biol.">
        <title>Genome and low-iron response of an oceanic diatom adapted to chronic iron limitation.</title>
        <authorList>
            <person name="Lommer M."/>
            <person name="Specht M."/>
            <person name="Roy A.S."/>
            <person name="Kraemer L."/>
            <person name="Andreson R."/>
            <person name="Gutowska M.A."/>
            <person name="Wolf J."/>
            <person name="Bergner S.V."/>
            <person name="Schilhabel M.B."/>
            <person name="Klostermeier U.C."/>
            <person name="Beiko R.G."/>
            <person name="Rosenstiel P."/>
            <person name="Hippler M."/>
            <person name="Laroche J."/>
        </authorList>
    </citation>
    <scope>NUCLEOTIDE SEQUENCE [LARGE SCALE GENOMIC DNA]</scope>
    <source>
        <strain evidence="1 2">CCMP1005</strain>
    </source>
</reference>
<gene>
    <name evidence="1" type="ORF">THAOC_21666</name>
</gene>
<dbReference type="EMBL" id="AGNL01025824">
    <property type="protein sequence ID" value="EJK58229.1"/>
    <property type="molecule type" value="Genomic_DNA"/>
</dbReference>
<dbReference type="Proteomes" id="UP000266841">
    <property type="component" value="Unassembled WGS sequence"/>
</dbReference>
<sequence>MRKSRNANRRQRRLLEEAACCGAASFNDSFQPLSDEAYETPHDSHNFLCARFSREEIEVGKKLGSGGYSDVYEVKSFKLNNKFIHPICGDMSSVEMAAAGWSLYTSNHCTVEAHRKSSSNQTIVYLIFDPSTRHPHFTSPRGLNFNNY</sequence>
<evidence type="ECO:0000313" key="2">
    <source>
        <dbReference type="Proteomes" id="UP000266841"/>
    </source>
</evidence>
<evidence type="ECO:0000313" key="1">
    <source>
        <dbReference type="EMBL" id="EJK58229.1"/>
    </source>
</evidence>
<proteinExistence type="predicted"/>